<protein>
    <submittedName>
        <fullName evidence="1">Uncharacterized protein</fullName>
    </submittedName>
</protein>
<evidence type="ECO:0000313" key="1">
    <source>
        <dbReference type="EMBL" id="KAH7524846.1"/>
    </source>
</evidence>
<comment type="caution">
    <text evidence="1">The sequence shown here is derived from an EMBL/GenBank/DDBJ whole genome shotgun (WGS) entry which is preliminary data.</text>
</comment>
<reference evidence="1" key="1">
    <citation type="journal article" date="2021" name="Front. Plant Sci.">
        <title>Chromosome-Scale Genome Assembly for Chinese Sour Jujube and Insights Into Its Genome Evolution and Domestication Signature.</title>
        <authorList>
            <person name="Shen L.-Y."/>
            <person name="Luo H."/>
            <person name="Wang X.-L."/>
            <person name="Wang X.-M."/>
            <person name="Qiu X.-J."/>
            <person name="Liu H."/>
            <person name="Zhou S.-S."/>
            <person name="Jia K.-H."/>
            <person name="Nie S."/>
            <person name="Bao Y.-T."/>
            <person name="Zhang R.-G."/>
            <person name="Yun Q.-Z."/>
            <person name="Chai Y.-H."/>
            <person name="Lu J.-Y."/>
            <person name="Li Y."/>
            <person name="Zhao S.-W."/>
            <person name="Mao J.-F."/>
            <person name="Jia S.-G."/>
            <person name="Mao Y.-M."/>
        </authorList>
    </citation>
    <scope>NUCLEOTIDE SEQUENCE</scope>
    <source>
        <strain evidence="1">AT0</strain>
        <tissue evidence="1">Leaf</tissue>
    </source>
</reference>
<dbReference type="AlphaFoldDB" id="A0A978VAB1"/>
<name>A0A978VAB1_ZIZJJ</name>
<dbReference type="Proteomes" id="UP000813462">
    <property type="component" value="Unassembled WGS sequence"/>
</dbReference>
<accession>A0A978VAB1</accession>
<evidence type="ECO:0000313" key="2">
    <source>
        <dbReference type="Proteomes" id="UP000813462"/>
    </source>
</evidence>
<organism evidence="1 2">
    <name type="scientific">Ziziphus jujuba var. spinosa</name>
    <dbReference type="NCBI Taxonomy" id="714518"/>
    <lineage>
        <taxon>Eukaryota</taxon>
        <taxon>Viridiplantae</taxon>
        <taxon>Streptophyta</taxon>
        <taxon>Embryophyta</taxon>
        <taxon>Tracheophyta</taxon>
        <taxon>Spermatophyta</taxon>
        <taxon>Magnoliopsida</taxon>
        <taxon>eudicotyledons</taxon>
        <taxon>Gunneridae</taxon>
        <taxon>Pentapetalae</taxon>
        <taxon>rosids</taxon>
        <taxon>fabids</taxon>
        <taxon>Rosales</taxon>
        <taxon>Rhamnaceae</taxon>
        <taxon>Paliureae</taxon>
        <taxon>Ziziphus</taxon>
    </lineage>
</organism>
<dbReference type="EMBL" id="JAEACU010000006">
    <property type="protein sequence ID" value="KAH7524846.1"/>
    <property type="molecule type" value="Genomic_DNA"/>
</dbReference>
<gene>
    <name evidence="1" type="ORF">FEM48_Zijuj06G0162300</name>
</gene>
<sequence>MLRSCPHHCFFSSSRQALPQNPLSGKAHLLRPKELDVRQRQDFVSEDMSCRMVFGKKYLDSEFNETGFKAVIQEGHACSFNGHFSNSIRMGNV</sequence>
<proteinExistence type="predicted"/>